<dbReference type="InterPro" id="IPR010854">
    <property type="entry name" value="YdgH/BhsA/McbA-like_dom"/>
</dbReference>
<dbReference type="EMBL" id="UGTS01000003">
    <property type="protein sequence ID" value="SUC18180.1"/>
    <property type="molecule type" value="Genomic_DNA"/>
</dbReference>
<reference evidence="6" key="3">
    <citation type="submission" date="2021-05" db="EMBL/GenBank/DDBJ databases">
        <title>First report of NDM-5 and VEB-6 producing Proteus mirabilis isolated from blood of a sepsis patient in Kolkata, India.</title>
        <authorList>
            <person name="Halder G."/>
            <person name="Chaudhuri B."/>
            <person name="Dutta S."/>
        </authorList>
    </citation>
    <scope>NUCLEOTIDE SEQUENCE [LARGE SCALE GENOMIC DNA]</scope>
    <source>
        <strain evidence="6">7049</strain>
    </source>
</reference>
<reference evidence="7 9" key="2">
    <citation type="submission" date="2018-06" db="EMBL/GenBank/DDBJ databases">
        <authorList>
            <consortium name="Pathogen Informatics"/>
            <person name="Doyle S."/>
        </authorList>
    </citation>
    <scope>NUCLEOTIDE SEQUENCE [LARGE SCALE GENOMIC DNA]</scope>
    <source>
        <strain evidence="7 9">NCTC11938</strain>
    </source>
</reference>
<evidence type="ECO:0000313" key="6">
    <source>
        <dbReference type="EMBL" id="MEY2345011.1"/>
    </source>
</evidence>
<feature type="domain" description="YdgH/BhsA/McbA-like" evidence="3">
    <location>
        <begin position="35"/>
        <end position="83"/>
    </location>
</feature>
<dbReference type="Gene3D" id="3.30.1660.10">
    <property type="entry name" value="Flavin-binding protein dodecin"/>
    <property type="match status" value="1"/>
</dbReference>
<evidence type="ECO:0000313" key="10">
    <source>
        <dbReference type="Proteomes" id="UP001171165"/>
    </source>
</evidence>
<dbReference type="KEGG" id="pvl:AOB99_01685"/>
<protein>
    <submittedName>
        <fullName evidence="5">DUF1471 domain-containing protein</fullName>
    </submittedName>
    <submittedName>
        <fullName evidence="7">Protein of uncharacterized function (DUF1471)</fullName>
    </submittedName>
</protein>
<dbReference type="InterPro" id="IPR036275">
    <property type="entry name" value="YdgH-like_sf"/>
</dbReference>
<proteinExistence type="predicted"/>
<evidence type="ECO:0000313" key="8">
    <source>
        <dbReference type="Proteomes" id="UP000195540"/>
    </source>
</evidence>
<evidence type="ECO:0000259" key="3">
    <source>
        <dbReference type="Pfam" id="PF07338"/>
    </source>
</evidence>
<dbReference type="GeneID" id="6802801"/>
<accession>A0A1Z1T130</accession>
<dbReference type="STRING" id="584.AOUC001_17315"/>
<evidence type="ECO:0000256" key="2">
    <source>
        <dbReference type="SAM" id="SignalP"/>
    </source>
</evidence>
<sequence>MKKSTLIAATLALSAISFGSIAADSVATSHTSTGEYITITGNDTLDGLTTKIAQIAKDEGATGYKVIGATGDDYLTVNAEIYR</sequence>
<evidence type="ECO:0000313" key="4">
    <source>
        <dbReference type="EMBL" id="ARX36441.1"/>
    </source>
</evidence>
<dbReference type="Proteomes" id="UP001171165">
    <property type="component" value="Unassembled WGS sequence"/>
</dbReference>
<dbReference type="EMBL" id="JADQCH020000002">
    <property type="protein sequence ID" value="MEY2345011.1"/>
    <property type="molecule type" value="Genomic_DNA"/>
</dbReference>
<organism evidence="5 10">
    <name type="scientific">Proteus mirabilis</name>
    <dbReference type="NCBI Taxonomy" id="584"/>
    <lineage>
        <taxon>Bacteria</taxon>
        <taxon>Pseudomonadati</taxon>
        <taxon>Pseudomonadota</taxon>
        <taxon>Gammaproteobacteria</taxon>
        <taxon>Enterobacterales</taxon>
        <taxon>Morganellaceae</taxon>
        <taxon>Proteus</taxon>
    </lineage>
</organism>
<dbReference type="RefSeq" id="WP_004246207.1">
    <property type="nucleotide sequence ID" value="NZ_ABFCQN020000060.1"/>
</dbReference>
<evidence type="ECO:0000256" key="1">
    <source>
        <dbReference type="ARBA" id="ARBA00022729"/>
    </source>
</evidence>
<name>A0A1Z1T130_PROMI</name>
<dbReference type="SUPFAM" id="SSF159871">
    <property type="entry name" value="YdgH-like"/>
    <property type="match status" value="1"/>
</dbReference>
<dbReference type="OrthoDB" id="6466781at2"/>
<reference evidence="5" key="4">
    <citation type="submission" date="2023-06" db="EMBL/GenBank/DDBJ databases">
        <authorList>
            <consortium name="Clinical and Environmental Microbiology Branch: Whole genome sequencing antimicrobial resistance pathogens in the healthcare setting"/>
        </authorList>
    </citation>
    <scope>NUCLEOTIDE SEQUENCE</scope>
    <source>
        <strain evidence="5">Microbial</strain>
    </source>
</reference>
<dbReference type="Pfam" id="PF07338">
    <property type="entry name" value="YdgH_BhsA-like"/>
    <property type="match status" value="1"/>
</dbReference>
<reference evidence="4 8" key="1">
    <citation type="submission" date="2017-05" db="EMBL/GenBank/DDBJ databases">
        <title>Whole genome sequencing of Proteus mirabilis AR_0155.</title>
        <authorList>
            <person name="Conlan S."/>
            <person name="Thomas P.J."/>
            <person name="Mullikin J."/>
            <person name="Frank K.M."/>
            <person name="Segre J.A."/>
        </authorList>
    </citation>
    <scope>NUCLEOTIDE SEQUENCE [LARGE SCALE GENOMIC DNA]</scope>
    <source>
        <strain evidence="4 8">AR_0155</strain>
    </source>
</reference>
<gene>
    <name evidence="4" type="ORF">AM402_20640</name>
    <name evidence="6" type="ORF">I3679_017475</name>
    <name evidence="7" type="ORF">NCTC11938_00497</name>
    <name evidence="5" type="ORF">PW210_002737</name>
</gene>
<dbReference type="InterPro" id="IPR025543">
    <property type="entry name" value="Dodecin-like"/>
</dbReference>
<feature type="signal peptide" evidence="2">
    <location>
        <begin position="1"/>
        <end position="22"/>
    </location>
</feature>
<keyword evidence="1 2" id="KW-0732">Signal</keyword>
<dbReference type="AlphaFoldDB" id="A0A1Z1T130"/>
<evidence type="ECO:0000313" key="5">
    <source>
        <dbReference type="EMBL" id="EKW9776890.1"/>
    </source>
</evidence>
<evidence type="ECO:0000313" key="7">
    <source>
        <dbReference type="EMBL" id="SUC18180.1"/>
    </source>
</evidence>
<dbReference type="EMBL" id="ABKSPD020000010">
    <property type="protein sequence ID" value="EKW9776890.1"/>
    <property type="molecule type" value="Genomic_DNA"/>
</dbReference>
<dbReference type="Proteomes" id="UP000254191">
    <property type="component" value="Unassembled WGS sequence"/>
</dbReference>
<dbReference type="Proteomes" id="UP000195540">
    <property type="component" value="Chromosome"/>
</dbReference>
<feature type="chain" id="PRO_5044568626" evidence="2">
    <location>
        <begin position="23"/>
        <end position="83"/>
    </location>
</feature>
<evidence type="ECO:0000313" key="9">
    <source>
        <dbReference type="Proteomes" id="UP000254191"/>
    </source>
</evidence>
<dbReference type="EMBL" id="CP021694">
    <property type="protein sequence ID" value="ARX36441.1"/>
    <property type="molecule type" value="Genomic_DNA"/>
</dbReference>